<evidence type="ECO:0000256" key="5">
    <source>
        <dbReference type="ARBA" id="ARBA00022741"/>
    </source>
</evidence>
<keyword evidence="7" id="KW-1278">Translocase</keyword>
<evidence type="ECO:0000256" key="6">
    <source>
        <dbReference type="ARBA" id="ARBA00022840"/>
    </source>
</evidence>
<comment type="subcellular location">
    <subcellularLocation>
        <location evidence="1">Cell membrane</location>
        <topology evidence="1">Peripheral membrane protein</topology>
    </subcellularLocation>
</comment>
<dbReference type="PROSITE" id="PS50893">
    <property type="entry name" value="ABC_TRANSPORTER_2"/>
    <property type="match status" value="1"/>
</dbReference>
<gene>
    <name evidence="10" type="ORF">ASZ90_017135</name>
</gene>
<evidence type="ECO:0000256" key="3">
    <source>
        <dbReference type="ARBA" id="ARBA00022448"/>
    </source>
</evidence>
<protein>
    <submittedName>
        <fullName evidence="10">Atpase component cbio of energizing module of cobalt ecf transporter</fullName>
    </submittedName>
</protein>
<dbReference type="EMBL" id="LNQE01001813">
    <property type="protein sequence ID" value="KUG05453.1"/>
    <property type="molecule type" value="Genomic_DNA"/>
</dbReference>
<dbReference type="GO" id="GO:0043190">
    <property type="term" value="C:ATP-binding cassette (ABC) transporter complex"/>
    <property type="evidence" value="ECO:0007669"/>
    <property type="project" value="TreeGrafter"/>
</dbReference>
<dbReference type="PANTHER" id="PTHR43553:SF24">
    <property type="entry name" value="ENERGY-COUPLING FACTOR TRANSPORTER ATP-BINDING PROTEIN ECFA1"/>
    <property type="match status" value="1"/>
</dbReference>
<evidence type="ECO:0000256" key="1">
    <source>
        <dbReference type="ARBA" id="ARBA00004202"/>
    </source>
</evidence>
<accession>A0A0W8EAD4</accession>
<dbReference type="InterPro" id="IPR003439">
    <property type="entry name" value="ABC_transporter-like_ATP-bd"/>
</dbReference>
<dbReference type="PROSITE" id="PS00211">
    <property type="entry name" value="ABC_TRANSPORTER_1"/>
    <property type="match status" value="1"/>
</dbReference>
<evidence type="ECO:0000256" key="7">
    <source>
        <dbReference type="ARBA" id="ARBA00022967"/>
    </source>
</evidence>
<dbReference type="CDD" id="cd03225">
    <property type="entry name" value="ABC_cobalt_CbiO_domain1"/>
    <property type="match status" value="1"/>
</dbReference>
<evidence type="ECO:0000259" key="9">
    <source>
        <dbReference type="PROSITE" id="PS50893"/>
    </source>
</evidence>
<dbReference type="InterPro" id="IPR003593">
    <property type="entry name" value="AAA+_ATPase"/>
</dbReference>
<keyword evidence="8" id="KW-0472">Membrane</keyword>
<keyword evidence="5" id="KW-0547">Nucleotide-binding</keyword>
<keyword evidence="3" id="KW-0813">Transport</keyword>
<dbReference type="GO" id="GO:0016887">
    <property type="term" value="F:ATP hydrolysis activity"/>
    <property type="evidence" value="ECO:0007669"/>
    <property type="project" value="InterPro"/>
</dbReference>
<dbReference type="Pfam" id="PF00005">
    <property type="entry name" value="ABC_tran"/>
    <property type="match status" value="1"/>
</dbReference>
<evidence type="ECO:0000313" key="10">
    <source>
        <dbReference type="EMBL" id="KUG05453.1"/>
    </source>
</evidence>
<dbReference type="InterPro" id="IPR015856">
    <property type="entry name" value="ABC_transpr_CbiO/EcfA_su"/>
</dbReference>
<comment type="caution">
    <text evidence="10">The sequence shown here is derived from an EMBL/GenBank/DDBJ whole genome shotgun (WGS) entry which is preliminary data.</text>
</comment>
<feature type="domain" description="ABC transporter" evidence="9">
    <location>
        <begin position="6"/>
        <end position="241"/>
    </location>
</feature>
<sequence length="284" mass="31819">MTPYILEVQNLHFHYPDGSRALQGINMLINQNSKVALLGPNGAGKSTLFLHFNGLLKPCAGKIRYQGADFEYHKAFLKSLKKRVGIVFQNPDHQIFSASVKQDISFGLFNLGYSVQEVAARVEEVGEKLGIGDLFDKPTHFLSVGQKKMVALAGVVVMQPEILICDEPNAGLDPGNYKILMDSLDTLHREGCTVIISTHDVDFAYSWADMAFILDQGQILQQGTIEQVFKDLSVLEKANLKQPWVLETWKKMGENGIISNRLPLPRNQEQLYRMMADITLIRQA</sequence>
<dbReference type="InterPro" id="IPR027417">
    <property type="entry name" value="P-loop_NTPase"/>
</dbReference>
<keyword evidence="6" id="KW-0067">ATP-binding</keyword>
<keyword evidence="4" id="KW-1003">Cell membrane</keyword>
<dbReference type="PANTHER" id="PTHR43553">
    <property type="entry name" value="HEAVY METAL TRANSPORTER"/>
    <property type="match status" value="1"/>
</dbReference>
<evidence type="ECO:0000256" key="8">
    <source>
        <dbReference type="ARBA" id="ARBA00023136"/>
    </source>
</evidence>
<dbReference type="SUPFAM" id="SSF52540">
    <property type="entry name" value="P-loop containing nucleoside triphosphate hydrolases"/>
    <property type="match status" value="1"/>
</dbReference>
<comment type="similarity">
    <text evidence="2">Belongs to the ABC transporter superfamily.</text>
</comment>
<dbReference type="InterPro" id="IPR005876">
    <property type="entry name" value="Co_trans_ATP-bd"/>
</dbReference>
<dbReference type="SMART" id="SM00382">
    <property type="entry name" value="AAA"/>
    <property type="match status" value="1"/>
</dbReference>
<dbReference type="InterPro" id="IPR017871">
    <property type="entry name" value="ABC_transporter-like_CS"/>
</dbReference>
<dbReference type="InterPro" id="IPR050095">
    <property type="entry name" value="ECF_ABC_transporter_ATP-bd"/>
</dbReference>
<evidence type="ECO:0000256" key="4">
    <source>
        <dbReference type="ARBA" id="ARBA00022475"/>
    </source>
</evidence>
<dbReference type="GO" id="GO:0005524">
    <property type="term" value="F:ATP binding"/>
    <property type="evidence" value="ECO:0007669"/>
    <property type="project" value="UniProtKB-KW"/>
</dbReference>
<proteinExistence type="inferred from homology"/>
<dbReference type="FunFam" id="3.40.50.300:FF:000224">
    <property type="entry name" value="Energy-coupling factor transporter ATP-binding protein EcfA"/>
    <property type="match status" value="1"/>
</dbReference>
<reference evidence="10" key="1">
    <citation type="journal article" date="2015" name="Proc. Natl. Acad. Sci. U.S.A.">
        <title>Networks of energetic and metabolic interactions define dynamics in microbial communities.</title>
        <authorList>
            <person name="Embree M."/>
            <person name="Liu J.K."/>
            <person name="Al-Bassam M.M."/>
            <person name="Zengler K."/>
        </authorList>
    </citation>
    <scope>NUCLEOTIDE SEQUENCE</scope>
</reference>
<dbReference type="NCBIfam" id="TIGR01166">
    <property type="entry name" value="cbiO"/>
    <property type="match status" value="1"/>
</dbReference>
<dbReference type="GO" id="GO:0042626">
    <property type="term" value="F:ATPase-coupled transmembrane transporter activity"/>
    <property type="evidence" value="ECO:0007669"/>
    <property type="project" value="TreeGrafter"/>
</dbReference>
<name>A0A0W8EAD4_9ZZZZ</name>
<evidence type="ECO:0000256" key="2">
    <source>
        <dbReference type="ARBA" id="ARBA00005417"/>
    </source>
</evidence>
<dbReference type="GO" id="GO:0006824">
    <property type="term" value="P:cobalt ion transport"/>
    <property type="evidence" value="ECO:0007669"/>
    <property type="project" value="InterPro"/>
</dbReference>
<organism evidence="10">
    <name type="scientific">hydrocarbon metagenome</name>
    <dbReference type="NCBI Taxonomy" id="938273"/>
    <lineage>
        <taxon>unclassified sequences</taxon>
        <taxon>metagenomes</taxon>
        <taxon>ecological metagenomes</taxon>
    </lineage>
</organism>
<dbReference type="Gene3D" id="3.40.50.300">
    <property type="entry name" value="P-loop containing nucleotide triphosphate hydrolases"/>
    <property type="match status" value="1"/>
</dbReference>
<dbReference type="AlphaFoldDB" id="A0A0W8EAD4"/>